<dbReference type="EC" id="2.7.13.3" evidence="3"/>
<dbReference type="InterPro" id="IPR011006">
    <property type="entry name" value="CheY-like_superfamily"/>
</dbReference>
<dbReference type="CDD" id="cd17546">
    <property type="entry name" value="REC_hyHK_CKI1_RcsC-like"/>
    <property type="match status" value="1"/>
</dbReference>
<feature type="domain" description="Histidine kinase" evidence="15">
    <location>
        <begin position="498"/>
        <end position="718"/>
    </location>
</feature>
<evidence type="ECO:0000256" key="5">
    <source>
        <dbReference type="ARBA" id="ARBA00022553"/>
    </source>
</evidence>
<evidence type="ECO:0000259" key="16">
    <source>
        <dbReference type="PROSITE" id="PS50110"/>
    </source>
</evidence>
<dbReference type="InterPro" id="IPR036890">
    <property type="entry name" value="HATPase_C_sf"/>
</dbReference>
<dbReference type="CDD" id="cd16922">
    <property type="entry name" value="HATPase_EvgS-ArcB-TorS-like"/>
    <property type="match status" value="1"/>
</dbReference>
<keyword evidence="7" id="KW-0547">Nucleotide-binding</keyword>
<gene>
    <name evidence="18" type="ORF">ACFSX3_09330</name>
</gene>
<dbReference type="CDD" id="cd00082">
    <property type="entry name" value="HisKA"/>
    <property type="match status" value="1"/>
</dbReference>
<protein>
    <recommendedName>
        <fullName evidence="3">histidine kinase</fullName>
        <ecNumber evidence="3">2.7.13.3</ecNumber>
    </recommendedName>
</protein>
<keyword evidence="4" id="KW-1003">Cell membrane</keyword>
<dbReference type="SMART" id="SM00387">
    <property type="entry name" value="HATPase_c"/>
    <property type="match status" value="1"/>
</dbReference>
<evidence type="ECO:0000259" key="15">
    <source>
        <dbReference type="PROSITE" id="PS50109"/>
    </source>
</evidence>
<proteinExistence type="predicted"/>
<feature type="modified residue" description="4-aspartylphosphate" evidence="12">
    <location>
        <position position="956"/>
    </location>
</feature>
<dbReference type="SMART" id="SM00388">
    <property type="entry name" value="HisKA"/>
    <property type="match status" value="1"/>
</dbReference>
<dbReference type="PROSITE" id="PS50885">
    <property type="entry name" value="HAMP"/>
    <property type="match status" value="1"/>
</dbReference>
<feature type="transmembrane region" description="Helical" evidence="14">
    <location>
        <begin position="7"/>
        <end position="29"/>
    </location>
</feature>
<dbReference type="RefSeq" id="WP_209986681.1">
    <property type="nucleotide sequence ID" value="NZ_JBHUKY010000019.1"/>
</dbReference>
<dbReference type="InterPro" id="IPR003018">
    <property type="entry name" value="GAF"/>
</dbReference>
<comment type="caution">
    <text evidence="18">The sequence shown here is derived from an EMBL/GenBank/DDBJ whole genome shotgun (WGS) entry which is preliminary data.</text>
</comment>
<organism evidence="18 19">
    <name type="scientific">Paenibacillus rhizoplanae</name>
    <dbReference type="NCBI Taxonomy" id="1917181"/>
    <lineage>
        <taxon>Bacteria</taxon>
        <taxon>Bacillati</taxon>
        <taxon>Bacillota</taxon>
        <taxon>Bacilli</taxon>
        <taxon>Bacillales</taxon>
        <taxon>Paenibacillaceae</taxon>
        <taxon>Paenibacillus</taxon>
    </lineage>
</organism>
<keyword evidence="6" id="KW-0808">Transferase</keyword>
<dbReference type="EMBL" id="JBHUKY010000019">
    <property type="protein sequence ID" value="MFD2410069.1"/>
    <property type="molecule type" value="Genomic_DNA"/>
</dbReference>
<evidence type="ECO:0000256" key="6">
    <source>
        <dbReference type="ARBA" id="ARBA00022679"/>
    </source>
</evidence>
<name>A0ABW5F663_9BACL</name>
<dbReference type="Pfam" id="PF13185">
    <property type="entry name" value="GAF_2"/>
    <property type="match status" value="1"/>
</dbReference>
<keyword evidence="14" id="KW-0812">Transmembrane</keyword>
<dbReference type="Pfam" id="PF00512">
    <property type="entry name" value="HisKA"/>
    <property type="match status" value="1"/>
</dbReference>
<feature type="domain" description="Response regulatory" evidence="16">
    <location>
        <begin position="785"/>
        <end position="898"/>
    </location>
</feature>
<evidence type="ECO:0000256" key="9">
    <source>
        <dbReference type="ARBA" id="ARBA00022840"/>
    </source>
</evidence>
<dbReference type="InterPro" id="IPR003660">
    <property type="entry name" value="HAMP_dom"/>
</dbReference>
<evidence type="ECO:0000256" key="13">
    <source>
        <dbReference type="SAM" id="Coils"/>
    </source>
</evidence>
<keyword evidence="9" id="KW-0067">ATP-binding</keyword>
<keyword evidence="14" id="KW-1133">Transmembrane helix</keyword>
<evidence type="ECO:0000256" key="10">
    <source>
        <dbReference type="ARBA" id="ARBA00023012"/>
    </source>
</evidence>
<dbReference type="InterPro" id="IPR003594">
    <property type="entry name" value="HATPase_dom"/>
</dbReference>
<keyword evidence="10" id="KW-0902">Two-component regulatory system</keyword>
<keyword evidence="13" id="KW-0175">Coiled coil</keyword>
<evidence type="ECO:0000256" key="3">
    <source>
        <dbReference type="ARBA" id="ARBA00012438"/>
    </source>
</evidence>
<feature type="domain" description="Response regulatory" evidence="16">
    <location>
        <begin position="1053"/>
        <end position="1170"/>
    </location>
</feature>
<dbReference type="InterPro" id="IPR001789">
    <property type="entry name" value="Sig_transdc_resp-reg_receiver"/>
</dbReference>
<dbReference type="Proteomes" id="UP001597448">
    <property type="component" value="Unassembled WGS sequence"/>
</dbReference>
<dbReference type="Gene3D" id="3.30.565.10">
    <property type="entry name" value="Histidine kinase-like ATPase, C-terminal domain"/>
    <property type="match status" value="1"/>
</dbReference>
<evidence type="ECO:0000259" key="17">
    <source>
        <dbReference type="PROSITE" id="PS50885"/>
    </source>
</evidence>
<dbReference type="SMART" id="SM00448">
    <property type="entry name" value="REC"/>
    <property type="match status" value="3"/>
</dbReference>
<dbReference type="SUPFAM" id="SSF55874">
    <property type="entry name" value="ATPase domain of HSP90 chaperone/DNA topoisomerase II/histidine kinase"/>
    <property type="match status" value="1"/>
</dbReference>
<dbReference type="PROSITE" id="PS50110">
    <property type="entry name" value="RESPONSE_REGULATORY"/>
    <property type="match status" value="3"/>
</dbReference>
<dbReference type="SUPFAM" id="SSF55781">
    <property type="entry name" value="GAF domain-like"/>
    <property type="match status" value="1"/>
</dbReference>
<sequence>MRIKQQVWLATSASILLLGSMITISILFMEGGSRLLAAGMGAGGILVSIGLLYSIQRNIDHGLNRIKEISQDIAADQLNPAAAATVRKDEFGQLAASFFGLAADLHHRTSEERGLRLRAEEQAWINTQVSEMALLLQGSVQLKTASRVFIGRLATAVGGSYGAIYLKQGSQLNFAAGYAFDDSAGQQEAIPLGSGLVGQCALDEQMIVLYDLPENYIKVRSGLGEAAPSSLIIVPIKHEQEVIAVMELASLSPFSSKEMQLIERTAQNMGVLMNTLADVARIEELLSETQEQKDELEAQTEELQAQTQELEAQTEELMAQTEELRMQTEQLYDQKTELEMQAESLLSSNEQLQTQMQLTEEQKAEIEAQADELKQQTQELYASNLELQDQMEISRRQTMEIKAQADELQAQTNELLEQKEQLQTQTEELQSQTEELLSQTDTLQAQTDELQVQKEELAASHDQLLLQVKLTEKQKEEIQEQAQEIFMAAQYKSEFLANVSHELRTPLNSLLILSQILAENKDGNLEAKQLEYVHTIFSAGKDLLQLIDEILDLAKLEVGKMTPVIEPVSPQDLSNHIYRHFEQQAKKKNLRFDVHSDNRLPDYLMTDGHRLQQVLNNLLSNAIKFTPEQGSVSLSIRSSGEEVIFAVSDTGIGIAASKLDSIFEAFQQADGTTSRKYGGTGLGLTICRELATLLGGRIEVDSVEGKGSTFSLIIPAVEAGEDARTLAAAASAAASPEIPASEPIRRENPAFRESFVPDISISNPKLLQYAEMDDDRSNLLSGDIILLIIEEDAEFAARLLELARSRGFKAIVAFQGDQGLALAHAYKPDAILLDLHLPVLDGWSIISRLKSRPELRHIPVHVISTAEENQQSLSMGALSFWKKPNDYAELEAAFLQIETYIRRPVKSLLIVEDNKILRSSLVEFIAHPDVNIIAVGTGREAMEHLASHHFDCMVLDLGLSDISGFDLLEQVKTNRKLQTLPVIIYTGKDLSKTDEQRLKHYAESIVIKNVRSMERLYDDTALYLHRKYADLPLDKQRLIENLHNPEAAFAGKSILLVDDDMRNIFALSSVLEGYNMEISFAQNGREALEHLKTHPGTQLIFMDIMMPEMDGYETMEHIRLNPDYDQIVIIALTARALEEDRVKCLEAGANDYISKPINTTQLVSVLKLWLIQ</sequence>
<keyword evidence="11 14" id="KW-0472">Membrane</keyword>
<dbReference type="PROSITE" id="PS50109">
    <property type="entry name" value="HIS_KIN"/>
    <property type="match status" value="1"/>
</dbReference>
<keyword evidence="19" id="KW-1185">Reference proteome</keyword>
<dbReference type="InterPro" id="IPR005467">
    <property type="entry name" value="His_kinase_dom"/>
</dbReference>
<dbReference type="PANTHER" id="PTHR45339:SF1">
    <property type="entry name" value="HYBRID SIGNAL TRANSDUCTION HISTIDINE KINASE J"/>
    <property type="match status" value="1"/>
</dbReference>
<evidence type="ECO:0000313" key="18">
    <source>
        <dbReference type="EMBL" id="MFD2410069.1"/>
    </source>
</evidence>
<feature type="coiled-coil region" evidence="13">
    <location>
        <begin position="272"/>
        <end position="481"/>
    </location>
</feature>
<feature type="domain" description="Response regulatory" evidence="16">
    <location>
        <begin position="907"/>
        <end position="1023"/>
    </location>
</feature>
<feature type="modified residue" description="4-aspartylphosphate" evidence="12">
    <location>
        <position position="1103"/>
    </location>
</feature>
<dbReference type="Pfam" id="PF02518">
    <property type="entry name" value="HATPase_c"/>
    <property type="match status" value="1"/>
</dbReference>
<dbReference type="InterPro" id="IPR004358">
    <property type="entry name" value="Sig_transdc_His_kin-like_C"/>
</dbReference>
<dbReference type="InterPro" id="IPR003661">
    <property type="entry name" value="HisK_dim/P_dom"/>
</dbReference>
<dbReference type="Gene3D" id="3.30.450.40">
    <property type="match status" value="1"/>
</dbReference>
<dbReference type="SUPFAM" id="SSF47384">
    <property type="entry name" value="Homodimeric domain of signal transducing histidine kinase"/>
    <property type="match status" value="1"/>
</dbReference>
<dbReference type="Gene3D" id="6.10.340.10">
    <property type="match status" value="1"/>
</dbReference>
<evidence type="ECO:0000256" key="2">
    <source>
        <dbReference type="ARBA" id="ARBA00004651"/>
    </source>
</evidence>
<comment type="catalytic activity">
    <reaction evidence="1">
        <text>ATP + protein L-histidine = ADP + protein N-phospho-L-histidine.</text>
        <dbReference type="EC" id="2.7.13.3"/>
    </reaction>
</comment>
<feature type="transmembrane region" description="Helical" evidence="14">
    <location>
        <begin position="35"/>
        <end position="55"/>
    </location>
</feature>
<feature type="domain" description="HAMP" evidence="17">
    <location>
        <begin position="57"/>
        <end position="110"/>
    </location>
</feature>
<evidence type="ECO:0000256" key="12">
    <source>
        <dbReference type="PROSITE-ProRule" id="PRU00169"/>
    </source>
</evidence>
<accession>A0ABW5F663</accession>
<dbReference type="SUPFAM" id="SSF52172">
    <property type="entry name" value="CheY-like"/>
    <property type="match status" value="3"/>
</dbReference>
<dbReference type="Gene3D" id="3.40.50.2300">
    <property type="match status" value="3"/>
</dbReference>
<evidence type="ECO:0000256" key="14">
    <source>
        <dbReference type="SAM" id="Phobius"/>
    </source>
</evidence>
<evidence type="ECO:0000256" key="8">
    <source>
        <dbReference type="ARBA" id="ARBA00022777"/>
    </source>
</evidence>
<reference evidence="19" key="1">
    <citation type="journal article" date="2019" name="Int. J. Syst. Evol. Microbiol.">
        <title>The Global Catalogue of Microorganisms (GCM) 10K type strain sequencing project: providing services to taxonomists for standard genome sequencing and annotation.</title>
        <authorList>
            <consortium name="The Broad Institute Genomics Platform"/>
            <consortium name="The Broad Institute Genome Sequencing Center for Infectious Disease"/>
            <person name="Wu L."/>
            <person name="Ma J."/>
        </authorList>
    </citation>
    <scope>NUCLEOTIDE SEQUENCE [LARGE SCALE GENOMIC DNA]</scope>
    <source>
        <strain evidence="19">CCM 8725</strain>
    </source>
</reference>
<evidence type="ECO:0000256" key="1">
    <source>
        <dbReference type="ARBA" id="ARBA00000085"/>
    </source>
</evidence>
<dbReference type="CDD" id="cd00156">
    <property type="entry name" value="REC"/>
    <property type="match status" value="1"/>
</dbReference>
<evidence type="ECO:0000256" key="4">
    <source>
        <dbReference type="ARBA" id="ARBA00022475"/>
    </source>
</evidence>
<comment type="subcellular location">
    <subcellularLocation>
        <location evidence="2">Cell membrane</location>
        <topology evidence="2">Multi-pass membrane protein</topology>
    </subcellularLocation>
</comment>
<evidence type="ECO:0000256" key="11">
    <source>
        <dbReference type="ARBA" id="ARBA00023136"/>
    </source>
</evidence>
<dbReference type="Pfam" id="PF00072">
    <property type="entry name" value="Response_reg"/>
    <property type="match status" value="3"/>
</dbReference>
<keyword evidence="8" id="KW-0418">Kinase</keyword>
<dbReference type="InterPro" id="IPR029016">
    <property type="entry name" value="GAF-like_dom_sf"/>
</dbReference>
<evidence type="ECO:0000313" key="19">
    <source>
        <dbReference type="Proteomes" id="UP001597448"/>
    </source>
</evidence>
<feature type="modified residue" description="4-aspartylphosphate" evidence="12">
    <location>
        <position position="834"/>
    </location>
</feature>
<evidence type="ECO:0000256" key="7">
    <source>
        <dbReference type="ARBA" id="ARBA00022741"/>
    </source>
</evidence>
<dbReference type="InterPro" id="IPR036097">
    <property type="entry name" value="HisK_dim/P_sf"/>
</dbReference>
<dbReference type="PANTHER" id="PTHR45339">
    <property type="entry name" value="HYBRID SIGNAL TRANSDUCTION HISTIDINE KINASE J"/>
    <property type="match status" value="1"/>
</dbReference>
<keyword evidence="5 12" id="KW-0597">Phosphoprotein</keyword>
<dbReference type="Gene3D" id="1.10.287.130">
    <property type="match status" value="1"/>
</dbReference>
<dbReference type="PRINTS" id="PR00344">
    <property type="entry name" value="BCTRLSENSOR"/>
</dbReference>